<name>A0A844QFK1_9HYPH</name>
<comment type="caution">
    <text evidence="18">The sequence shown here is derived from an EMBL/GenBank/DDBJ whole genome shotgun (WGS) entry which is preliminary data.</text>
</comment>
<dbReference type="InterPro" id="IPR038726">
    <property type="entry name" value="PDDEXK_AddAB-type"/>
</dbReference>
<reference evidence="18 19" key="1">
    <citation type="submission" date="2019-12" db="EMBL/GenBank/DDBJ databases">
        <title>Nitratireductor arenosus sp. nov., Isolated from sea sand, Jeju island, South Korea.</title>
        <authorList>
            <person name="Kim W."/>
        </authorList>
    </citation>
    <scope>NUCLEOTIDE SEQUENCE [LARGE SCALE GENOMIC DNA]</scope>
    <source>
        <strain evidence="18 19">CAU 1489</strain>
    </source>
</reference>
<keyword evidence="4" id="KW-0378">Hydrolase</keyword>
<evidence type="ECO:0000256" key="8">
    <source>
        <dbReference type="ARBA" id="ARBA00023125"/>
    </source>
</evidence>
<evidence type="ECO:0000313" key="18">
    <source>
        <dbReference type="EMBL" id="MVA96858.1"/>
    </source>
</evidence>
<dbReference type="InterPro" id="IPR027417">
    <property type="entry name" value="P-loop_NTPase"/>
</dbReference>
<keyword evidence="1" id="KW-0540">Nuclease</keyword>
<keyword evidence="6" id="KW-0269">Exonuclease</keyword>
<dbReference type="Gene3D" id="3.40.50.300">
    <property type="entry name" value="P-loop containing nucleotide triphosphate hydrolases"/>
    <property type="match status" value="3"/>
</dbReference>
<dbReference type="PANTHER" id="PTHR11070">
    <property type="entry name" value="UVRD / RECB / PCRA DNA HELICASE FAMILY MEMBER"/>
    <property type="match status" value="1"/>
</dbReference>
<keyword evidence="5 18" id="KW-0347">Helicase</keyword>
<dbReference type="InterPro" id="IPR014151">
    <property type="entry name" value="DNA_helicase_AddA"/>
</dbReference>
<dbReference type="SUPFAM" id="SSF52980">
    <property type="entry name" value="Restriction endonuclease-like"/>
    <property type="match status" value="1"/>
</dbReference>
<dbReference type="SUPFAM" id="SSF52540">
    <property type="entry name" value="P-loop containing nucleoside triphosphate hydrolases"/>
    <property type="match status" value="1"/>
</dbReference>
<evidence type="ECO:0000256" key="14">
    <source>
        <dbReference type="ARBA" id="ARBA00048988"/>
    </source>
</evidence>
<dbReference type="GO" id="GO:0000725">
    <property type="term" value="P:recombinational repair"/>
    <property type="evidence" value="ECO:0007669"/>
    <property type="project" value="TreeGrafter"/>
</dbReference>
<dbReference type="Gene3D" id="3.30.160.800">
    <property type="match status" value="1"/>
</dbReference>
<evidence type="ECO:0000256" key="4">
    <source>
        <dbReference type="ARBA" id="ARBA00022801"/>
    </source>
</evidence>
<keyword evidence="8" id="KW-0238">DNA-binding</keyword>
<keyword evidence="10" id="KW-0413">Isomerase</keyword>
<dbReference type="Pfam" id="PF12705">
    <property type="entry name" value="PDDEXK_1"/>
    <property type="match status" value="1"/>
</dbReference>
<evidence type="ECO:0000259" key="16">
    <source>
        <dbReference type="Pfam" id="PF12705"/>
    </source>
</evidence>
<feature type="domain" description="UvrD-like helicase ATP-binding" evidence="15">
    <location>
        <begin position="15"/>
        <end position="475"/>
    </location>
</feature>
<keyword evidence="2" id="KW-0547">Nucleotide-binding</keyword>
<gene>
    <name evidence="18" type="primary">addA</name>
    <name evidence="18" type="ORF">GN330_06295</name>
</gene>
<dbReference type="EC" id="5.6.2.4" evidence="12"/>
<evidence type="ECO:0000256" key="1">
    <source>
        <dbReference type="ARBA" id="ARBA00022722"/>
    </source>
</evidence>
<dbReference type="GO" id="GO:0003677">
    <property type="term" value="F:DNA binding"/>
    <property type="evidence" value="ECO:0007669"/>
    <property type="project" value="UniProtKB-KW"/>
</dbReference>
<organism evidence="18 19">
    <name type="scientific">Nitratireductor arenosus</name>
    <dbReference type="NCBI Taxonomy" id="2682096"/>
    <lineage>
        <taxon>Bacteria</taxon>
        <taxon>Pseudomonadati</taxon>
        <taxon>Pseudomonadota</taxon>
        <taxon>Alphaproteobacteria</taxon>
        <taxon>Hyphomicrobiales</taxon>
        <taxon>Phyllobacteriaceae</taxon>
        <taxon>Nitratireductor</taxon>
    </lineage>
</organism>
<feature type="domain" description="PD-(D/E)XK endonuclease-like" evidence="16">
    <location>
        <begin position="996"/>
        <end position="1152"/>
    </location>
</feature>
<keyword evidence="7" id="KW-0067">ATP-binding</keyword>
<sequence length="1173" mass="127344">MSGSRTIPADTLANQALASDPGLSAWVSANAGSGKTHVLSRRVMRLLLEGVDPARILCLTYTKAAAANMATRVFADLGRWATLDDGTLASEIEALEQKRPDKGRVRLARRLFARALETPGGLKIQTIHAFCEALLHRFPLEANIAGHFELLDGRMEQALVAEARRDLLAGVSDGDDAGIAEAFATVLAAGGEHGLETLLNEIVGKRDALRRFIAAIGGDGGVFADLLEEFGFSGDEDEAGIIAASWPDAYFDAGLAARFGAVAREAKKKTAEAFAAGLAAACAAPPIEGFSAARALFLNEKKAGMAEPRPTERILAKGVAEYFPEFASEFARAADCIAAAADRLSTWRMVARSRAALTLADWLIARYERLKSARGFLDFNDLITRTVWLLSRTDVGAWVQYRLDQGIDHILVDEAQDTSPDQWQVVARLTEDFFAGAGARSETNRTIFAVGDEKQSIYSFQGAEPEAFERYKREFSRRVESAGGRFAPVTLAHSFRSTEDVLAAVDQVFAVEEARAGLTRDPEPIEHKAIRVGEPGHVELWDQIAPEQVEEPEDWTEPVDHASAPAARLAEIVADTVAHWLKTGEVIEGRGRPVTPGDVLVLVRKRDRFINALSRALKNREIAVAGADRLNLRAHIAVQDMMALARFVLQPQDDLSLATLLKSPVFGLDEEALYALAADRGPARSLYGALRARADAEPRWQAIAADLARWRGEADTGSVFAFFAAILARDGVRRKMVRRLGHEAGDILDEFLNFCLAAEQAGTNGLEAFLATLENAGPDIRREMDQARDEVRIMTVHASKGLEAPIVILVDNGAAPFSDSHLPRLMPFRSQKRLWADDGFVWRSGADTANRRTRAIADGIAHRAREEYRRLLYVGMTRAEDRLIICGYRGVRAPQDGIWHTLAQAAFATGPVIAAQHPVAELGVRRFRVTHQRAAPDVTAEAIEEPKAPDLPGFLTEALPPPPALPRPLSPSGTGLLIEAGREEGVRDASPVLAPAGAASPAARRGTAIHRLLQMLPAAPPDAREAAARRYLDRFGADWPAAERESAWRSVRDILENPDFAPVFATGSRAEVALMGTLRFGAVERAVSGKIDRLAVTDKNVLIVDYKTNRPPPTTLETVPPAYLAQLALYRALLQPLYAGRSVEAALLFTEAPALVRVPDAALDEALARLTPA</sequence>
<comment type="catalytic activity">
    <reaction evidence="14">
        <text>ATP + H2O = ADP + phosphate + H(+)</text>
        <dbReference type="Rhea" id="RHEA:13065"/>
        <dbReference type="ChEBI" id="CHEBI:15377"/>
        <dbReference type="ChEBI" id="CHEBI:15378"/>
        <dbReference type="ChEBI" id="CHEBI:30616"/>
        <dbReference type="ChEBI" id="CHEBI:43474"/>
        <dbReference type="ChEBI" id="CHEBI:456216"/>
        <dbReference type="EC" id="5.6.2.4"/>
    </reaction>
</comment>
<evidence type="ECO:0000259" key="15">
    <source>
        <dbReference type="Pfam" id="PF00580"/>
    </source>
</evidence>
<feature type="domain" description="UvrD-like helicase C-terminal" evidence="17">
    <location>
        <begin position="769"/>
        <end position="886"/>
    </location>
</feature>
<keyword evidence="3" id="KW-0227">DNA damage</keyword>
<evidence type="ECO:0000256" key="5">
    <source>
        <dbReference type="ARBA" id="ARBA00022806"/>
    </source>
</evidence>
<accession>A0A844QFK1</accession>
<evidence type="ECO:0000256" key="12">
    <source>
        <dbReference type="ARBA" id="ARBA00034808"/>
    </source>
</evidence>
<dbReference type="GO" id="GO:0043138">
    <property type="term" value="F:3'-5' DNA helicase activity"/>
    <property type="evidence" value="ECO:0007669"/>
    <property type="project" value="UniProtKB-EC"/>
</dbReference>
<evidence type="ECO:0000256" key="7">
    <source>
        <dbReference type="ARBA" id="ARBA00022840"/>
    </source>
</evidence>
<comment type="catalytic activity">
    <reaction evidence="11">
        <text>Couples ATP hydrolysis with the unwinding of duplex DNA by translocating in the 3'-5' direction.</text>
        <dbReference type="EC" id="5.6.2.4"/>
    </reaction>
</comment>
<dbReference type="InterPro" id="IPR011604">
    <property type="entry name" value="PDDEXK-like_dom_sf"/>
</dbReference>
<evidence type="ECO:0000256" key="11">
    <source>
        <dbReference type="ARBA" id="ARBA00034617"/>
    </source>
</evidence>
<evidence type="ECO:0000256" key="13">
    <source>
        <dbReference type="ARBA" id="ARBA00034923"/>
    </source>
</evidence>
<dbReference type="Pfam" id="PF00580">
    <property type="entry name" value="UvrD-helicase"/>
    <property type="match status" value="1"/>
</dbReference>
<evidence type="ECO:0000313" key="19">
    <source>
        <dbReference type="Proteomes" id="UP000463224"/>
    </source>
</evidence>
<dbReference type="GO" id="GO:0005524">
    <property type="term" value="F:ATP binding"/>
    <property type="evidence" value="ECO:0007669"/>
    <property type="project" value="UniProtKB-KW"/>
</dbReference>
<dbReference type="Pfam" id="PF13361">
    <property type="entry name" value="UvrD_C"/>
    <property type="match status" value="1"/>
</dbReference>
<dbReference type="Gene3D" id="3.90.320.10">
    <property type="match status" value="1"/>
</dbReference>
<dbReference type="NCBIfam" id="TIGR02784">
    <property type="entry name" value="addA_alphas"/>
    <property type="match status" value="1"/>
</dbReference>
<dbReference type="PANTHER" id="PTHR11070:SF2">
    <property type="entry name" value="ATP-DEPENDENT DNA HELICASE SRS2"/>
    <property type="match status" value="1"/>
</dbReference>
<evidence type="ECO:0000256" key="2">
    <source>
        <dbReference type="ARBA" id="ARBA00022741"/>
    </source>
</evidence>
<evidence type="ECO:0000256" key="3">
    <source>
        <dbReference type="ARBA" id="ARBA00022763"/>
    </source>
</evidence>
<proteinExistence type="predicted"/>
<dbReference type="EMBL" id="WPHG01000001">
    <property type="protein sequence ID" value="MVA96858.1"/>
    <property type="molecule type" value="Genomic_DNA"/>
</dbReference>
<evidence type="ECO:0000259" key="17">
    <source>
        <dbReference type="Pfam" id="PF13361"/>
    </source>
</evidence>
<dbReference type="AlphaFoldDB" id="A0A844QFK1"/>
<keyword evidence="19" id="KW-1185">Reference proteome</keyword>
<dbReference type="Proteomes" id="UP000463224">
    <property type="component" value="Unassembled WGS sequence"/>
</dbReference>
<dbReference type="RefSeq" id="WP_156711754.1">
    <property type="nucleotide sequence ID" value="NZ_WPHG01000001.1"/>
</dbReference>
<dbReference type="InterPro" id="IPR014016">
    <property type="entry name" value="UvrD-like_ATP-bd"/>
</dbReference>
<dbReference type="InterPro" id="IPR011335">
    <property type="entry name" value="Restrct_endonuc-II-like"/>
</dbReference>
<dbReference type="InterPro" id="IPR000212">
    <property type="entry name" value="DNA_helicase_UvrD/REP"/>
</dbReference>
<dbReference type="GO" id="GO:0004527">
    <property type="term" value="F:exonuclease activity"/>
    <property type="evidence" value="ECO:0007669"/>
    <property type="project" value="UniProtKB-KW"/>
</dbReference>
<evidence type="ECO:0000256" key="6">
    <source>
        <dbReference type="ARBA" id="ARBA00022839"/>
    </source>
</evidence>
<protein>
    <recommendedName>
        <fullName evidence="12">DNA 3'-5' helicase</fullName>
        <ecNumber evidence="12">5.6.2.4</ecNumber>
    </recommendedName>
    <alternativeName>
        <fullName evidence="13">DNA 3'-5' helicase II</fullName>
    </alternativeName>
</protein>
<dbReference type="InterPro" id="IPR014017">
    <property type="entry name" value="DNA_helicase_UvrD-like_C"/>
</dbReference>
<dbReference type="GO" id="GO:0005829">
    <property type="term" value="C:cytosol"/>
    <property type="evidence" value="ECO:0007669"/>
    <property type="project" value="TreeGrafter"/>
</dbReference>
<evidence type="ECO:0000256" key="9">
    <source>
        <dbReference type="ARBA" id="ARBA00023204"/>
    </source>
</evidence>
<evidence type="ECO:0000256" key="10">
    <source>
        <dbReference type="ARBA" id="ARBA00023235"/>
    </source>
</evidence>
<dbReference type="GO" id="GO:0033202">
    <property type="term" value="C:DNA helicase complex"/>
    <property type="evidence" value="ECO:0007669"/>
    <property type="project" value="TreeGrafter"/>
</dbReference>
<keyword evidence="9" id="KW-0234">DNA repair</keyword>
<dbReference type="Gene3D" id="1.10.486.10">
    <property type="entry name" value="PCRA, domain 4"/>
    <property type="match status" value="1"/>
</dbReference>